<dbReference type="SMART" id="SM00415">
    <property type="entry name" value="HSF"/>
    <property type="match status" value="1"/>
</dbReference>
<accession>A0A8S1RA50</accession>
<evidence type="ECO:0000313" key="6">
    <source>
        <dbReference type="Proteomes" id="UP000692954"/>
    </source>
</evidence>
<dbReference type="GO" id="GO:0043565">
    <property type="term" value="F:sequence-specific DNA binding"/>
    <property type="evidence" value="ECO:0007669"/>
    <property type="project" value="InterPro"/>
</dbReference>
<keyword evidence="3" id="KW-0175">Coiled coil</keyword>
<dbReference type="AlphaFoldDB" id="A0A8S1RA50"/>
<dbReference type="GO" id="GO:0003700">
    <property type="term" value="F:DNA-binding transcription factor activity"/>
    <property type="evidence" value="ECO:0007669"/>
    <property type="project" value="InterPro"/>
</dbReference>
<organism evidence="5 6">
    <name type="scientific">Paramecium sonneborni</name>
    <dbReference type="NCBI Taxonomy" id="65129"/>
    <lineage>
        <taxon>Eukaryota</taxon>
        <taxon>Sar</taxon>
        <taxon>Alveolata</taxon>
        <taxon>Ciliophora</taxon>
        <taxon>Intramacronucleata</taxon>
        <taxon>Oligohymenophorea</taxon>
        <taxon>Peniculida</taxon>
        <taxon>Parameciidae</taxon>
        <taxon>Paramecium</taxon>
    </lineage>
</organism>
<evidence type="ECO:0000256" key="1">
    <source>
        <dbReference type="ARBA" id="ARBA00023125"/>
    </source>
</evidence>
<dbReference type="FunFam" id="1.10.10.10:FF:001178">
    <property type="entry name" value="Uncharacterized protein"/>
    <property type="match status" value="1"/>
</dbReference>
<proteinExistence type="inferred from homology"/>
<comment type="similarity">
    <text evidence="2">Belongs to the HSF family.</text>
</comment>
<dbReference type="Proteomes" id="UP000692954">
    <property type="component" value="Unassembled WGS sequence"/>
</dbReference>
<sequence>MKELQIGFENNIEKQRQKFLRHLYDILDNHNNYQIIRWHQDGFVIWNVEEFKKQLLPINFKHNNYQSLMRQLNKYGFKIKSKENQKAYFIHPTIRENNRETKRVLMIKKNQQKIDYQKELKVLRTQLNNLKEGQKILNKQFQLSIKIMMRLQSYYARLNMMTLHTVGFANIFGNLLYANHKRIWGNIGGDLFQLQLNSIVQGFPELLETRLTTPMISNLGTPLPFYQFIGQMKEFTNLLLQ</sequence>
<dbReference type="InterPro" id="IPR000232">
    <property type="entry name" value="HSF_DNA-bd"/>
</dbReference>
<evidence type="ECO:0000313" key="5">
    <source>
        <dbReference type="EMBL" id="CAD8124243.1"/>
    </source>
</evidence>
<feature type="coiled-coil region" evidence="3">
    <location>
        <begin position="113"/>
        <end position="140"/>
    </location>
</feature>
<keyword evidence="1" id="KW-0238">DNA-binding</keyword>
<evidence type="ECO:0000256" key="3">
    <source>
        <dbReference type="SAM" id="Coils"/>
    </source>
</evidence>
<dbReference type="EMBL" id="CAJJDN010000150">
    <property type="protein sequence ID" value="CAD8124243.1"/>
    <property type="molecule type" value="Genomic_DNA"/>
</dbReference>
<gene>
    <name evidence="5" type="ORF">PSON_ATCC_30995.1.T1500022</name>
</gene>
<reference evidence="5" key="1">
    <citation type="submission" date="2021-01" db="EMBL/GenBank/DDBJ databases">
        <authorList>
            <consortium name="Genoscope - CEA"/>
            <person name="William W."/>
        </authorList>
    </citation>
    <scope>NUCLEOTIDE SEQUENCE</scope>
</reference>
<evidence type="ECO:0000256" key="2">
    <source>
        <dbReference type="RuleBase" id="RU004020"/>
    </source>
</evidence>
<feature type="domain" description="HSF-type DNA-binding" evidence="4">
    <location>
        <begin position="15"/>
        <end position="108"/>
    </location>
</feature>
<name>A0A8S1RA50_9CILI</name>
<dbReference type="PANTHER" id="PTHR10015">
    <property type="entry name" value="HEAT SHOCK TRANSCRIPTION FACTOR"/>
    <property type="match status" value="1"/>
</dbReference>
<dbReference type="OrthoDB" id="289897at2759"/>
<keyword evidence="6" id="KW-1185">Reference proteome</keyword>
<dbReference type="Pfam" id="PF00447">
    <property type="entry name" value="HSF_DNA-bind"/>
    <property type="match status" value="1"/>
</dbReference>
<evidence type="ECO:0000259" key="4">
    <source>
        <dbReference type="SMART" id="SM00415"/>
    </source>
</evidence>
<protein>
    <recommendedName>
        <fullName evidence="4">HSF-type DNA-binding domain-containing protein</fullName>
    </recommendedName>
</protein>
<dbReference type="PANTHER" id="PTHR10015:SF206">
    <property type="entry name" value="HSF-TYPE DNA-BINDING DOMAIN-CONTAINING PROTEIN"/>
    <property type="match status" value="1"/>
</dbReference>
<comment type="caution">
    <text evidence="5">The sequence shown here is derived from an EMBL/GenBank/DDBJ whole genome shotgun (WGS) entry which is preliminary data.</text>
</comment>